<proteinExistence type="predicted"/>
<gene>
    <name evidence="2" type="ORF">P5673_020876</name>
</gene>
<evidence type="ECO:0000256" key="1">
    <source>
        <dbReference type="SAM" id="MobiDB-lite"/>
    </source>
</evidence>
<organism evidence="2 3">
    <name type="scientific">Acropora cervicornis</name>
    <name type="common">Staghorn coral</name>
    <dbReference type="NCBI Taxonomy" id="6130"/>
    <lineage>
        <taxon>Eukaryota</taxon>
        <taxon>Metazoa</taxon>
        <taxon>Cnidaria</taxon>
        <taxon>Anthozoa</taxon>
        <taxon>Hexacorallia</taxon>
        <taxon>Scleractinia</taxon>
        <taxon>Astrocoeniina</taxon>
        <taxon>Acroporidae</taxon>
        <taxon>Acropora</taxon>
    </lineage>
</organism>
<dbReference type="Proteomes" id="UP001249851">
    <property type="component" value="Unassembled WGS sequence"/>
</dbReference>
<evidence type="ECO:0000313" key="2">
    <source>
        <dbReference type="EMBL" id="KAK2557026.1"/>
    </source>
</evidence>
<reference evidence="2" key="1">
    <citation type="journal article" date="2023" name="G3 (Bethesda)">
        <title>Whole genome assembly and annotation of the endangered Caribbean coral Acropora cervicornis.</title>
        <authorList>
            <person name="Selwyn J.D."/>
            <person name="Vollmer S.V."/>
        </authorList>
    </citation>
    <scope>NUCLEOTIDE SEQUENCE</scope>
    <source>
        <strain evidence="2">K2</strain>
    </source>
</reference>
<feature type="compositionally biased region" description="Polar residues" evidence="1">
    <location>
        <begin position="94"/>
        <end position="103"/>
    </location>
</feature>
<reference evidence="2" key="2">
    <citation type="journal article" date="2023" name="Science">
        <title>Genomic signatures of disease resistance in endangered staghorn corals.</title>
        <authorList>
            <person name="Vollmer S.V."/>
            <person name="Selwyn J.D."/>
            <person name="Despard B.A."/>
            <person name="Roesel C.L."/>
        </authorList>
    </citation>
    <scope>NUCLEOTIDE SEQUENCE</scope>
    <source>
        <strain evidence="2">K2</strain>
    </source>
</reference>
<name>A0AAD9V0T3_ACRCE</name>
<accession>A0AAD9V0T3</accession>
<dbReference type="EMBL" id="JARQWQ010000052">
    <property type="protein sequence ID" value="KAK2557026.1"/>
    <property type="molecule type" value="Genomic_DNA"/>
</dbReference>
<keyword evidence="3" id="KW-1185">Reference proteome</keyword>
<comment type="caution">
    <text evidence="2">The sequence shown here is derived from an EMBL/GenBank/DDBJ whole genome shotgun (WGS) entry which is preliminary data.</text>
</comment>
<sequence>MYDKIEVGNCWYNLKTLVRCYQSHFTCGIVSDQKWLYFDDLLQTVREFPSLEAMQRDIPGGWFFAVFELNGHSSSTNRIEMPVIKNLGGKPIATPSSTHFQTRSQRKDKLKKGVAPPQQELETSVAGISDLNFIQFASSFCKGKLGIARRKTDVVVRTHPNYSSNPKGPSYGLFCKYQLLKYKPWLHSFDSAWDHQDNSDLVYIEKWHEFLASSKAKVLVPNCSLQLDLVSQYVQQDIDSLDICENDTGERDEWMYLAELNLNDTSNNNHPGLPKEYWQIDRSNYSPQEIGDMPHWINTQKEFSQRRLTAMQT</sequence>
<protein>
    <submittedName>
        <fullName evidence="2">Uncharacterized protein</fullName>
    </submittedName>
</protein>
<dbReference type="AlphaFoldDB" id="A0AAD9V0T3"/>
<evidence type="ECO:0000313" key="3">
    <source>
        <dbReference type="Proteomes" id="UP001249851"/>
    </source>
</evidence>
<feature type="region of interest" description="Disordered" evidence="1">
    <location>
        <begin position="90"/>
        <end position="116"/>
    </location>
</feature>